<dbReference type="KEGG" id="cint:HZF06_02575"/>
<dbReference type="InterPro" id="IPR005338">
    <property type="entry name" value="Anhydro_N_Ac-Mur_kinase"/>
</dbReference>
<dbReference type="GO" id="GO:0005524">
    <property type="term" value="F:ATP binding"/>
    <property type="evidence" value="ECO:0007669"/>
    <property type="project" value="UniProtKB-UniRule"/>
</dbReference>
<keyword evidence="1" id="KW-0067">ATP-binding</keyword>
<keyword evidence="1" id="KW-0119">Carbohydrate metabolism</keyword>
<dbReference type="Gene3D" id="3.30.420.40">
    <property type="match status" value="2"/>
</dbReference>
<dbReference type="GO" id="GO:0006040">
    <property type="term" value="P:amino sugar metabolic process"/>
    <property type="evidence" value="ECO:0007669"/>
    <property type="project" value="InterPro"/>
</dbReference>
<dbReference type="Proteomes" id="UP000512286">
    <property type="component" value="Chromosome"/>
</dbReference>
<keyword evidence="1 2" id="KW-0808">Transferase</keyword>
<dbReference type="SUPFAM" id="SSF53067">
    <property type="entry name" value="Actin-like ATPase domain"/>
    <property type="match status" value="1"/>
</dbReference>
<dbReference type="AlphaFoldDB" id="A0A7D6VRL0"/>
<dbReference type="UniPathway" id="UPA00343"/>
<comment type="function">
    <text evidence="1">Catalyzes the specific phosphorylation of 1,6-anhydro-N-acetylmuramic acid (anhMurNAc) with the simultaneous cleavage of the 1,6-anhydro ring, generating MurNAc-6-P. Is required for the utilization of anhMurNAc either imported from the medium or derived from its own cell wall murein, and thus plays a role in cell wall recycling.</text>
</comment>
<dbReference type="GO" id="GO:0016301">
    <property type="term" value="F:kinase activity"/>
    <property type="evidence" value="ECO:0007669"/>
    <property type="project" value="UniProtKB-KW"/>
</dbReference>
<dbReference type="EMBL" id="CP059378">
    <property type="protein sequence ID" value="QLY80486.1"/>
    <property type="molecule type" value="Genomic_DNA"/>
</dbReference>
<proteinExistence type="inferred from homology"/>
<accession>A0A7D6VRL0</accession>
<dbReference type="GO" id="GO:0016773">
    <property type="term" value="F:phosphotransferase activity, alcohol group as acceptor"/>
    <property type="evidence" value="ECO:0007669"/>
    <property type="project" value="UniProtKB-UniRule"/>
</dbReference>
<name>A0A7D6VRL0_9CLOT</name>
<keyword evidence="1" id="KW-0547">Nucleotide-binding</keyword>
<keyword evidence="1 2" id="KW-0418">Kinase</keyword>
<dbReference type="InterPro" id="IPR043129">
    <property type="entry name" value="ATPase_NBD"/>
</dbReference>
<evidence type="ECO:0000256" key="1">
    <source>
        <dbReference type="HAMAP-Rule" id="MF_01270"/>
    </source>
</evidence>
<dbReference type="Pfam" id="PF03702">
    <property type="entry name" value="AnmK"/>
    <property type="match status" value="1"/>
</dbReference>
<feature type="binding site" evidence="1">
    <location>
        <begin position="13"/>
        <end position="20"/>
    </location>
    <ligand>
        <name>ATP</name>
        <dbReference type="ChEBI" id="CHEBI:30616"/>
    </ligand>
</feature>
<comment type="similarity">
    <text evidence="1">Belongs to the anhydro-N-acetylmuramic acid kinase family.</text>
</comment>
<dbReference type="PANTHER" id="PTHR30605:SF0">
    <property type="entry name" value="ANHYDRO-N-ACETYLMURAMIC ACID KINASE"/>
    <property type="match status" value="1"/>
</dbReference>
<sequence length="385" mass="42437">MKKESYVVGLMSGTSLDGIDSALINIVEMDGKIEVKLIEFINESLEEELKEKIKRALSKESSNVELICSLNFELGYSFSNAVKNLCKKANFDINKLDIIGSHGQTIFHIPKAYGENIKSTLQIGEPAIIAYETETTVISNFRTMDMAAGGQGAPLVPYTEYLLYRGDKNRILQNIGGIGNATVLPRYCKLDDVYAFDTGPGNMIIDEVTKNLKGISYDKDGYFASIGNINQDLLNELMSIEYISMKPPKTTGRELFGKQLVDYILKKYGCFKAEDIIATMTMFTAKSIAYNYKKFIFPKLKIDEVILGGGGSYNRTLIKMLKEELGDVKVLIQEDLGLSSDAKEAVAFALLAYETINGRAGNVLGATGASERVILGNITLPPIKK</sequence>
<dbReference type="PANTHER" id="PTHR30605">
    <property type="entry name" value="ANHYDRO-N-ACETYLMURAMIC ACID KINASE"/>
    <property type="match status" value="1"/>
</dbReference>
<comment type="pathway">
    <text evidence="1">Amino-sugar metabolism; 1,6-anhydro-N-acetylmuramate degradation.</text>
</comment>
<comment type="pathway">
    <text evidence="1">Cell wall biogenesis; peptidoglycan recycling.</text>
</comment>
<evidence type="ECO:0000313" key="2">
    <source>
        <dbReference type="EMBL" id="QLY80486.1"/>
    </source>
</evidence>
<dbReference type="GO" id="GO:0097175">
    <property type="term" value="P:1,6-anhydro-N-acetyl-beta-muramic acid catabolic process"/>
    <property type="evidence" value="ECO:0007669"/>
    <property type="project" value="UniProtKB-UniRule"/>
</dbReference>
<gene>
    <name evidence="1" type="primary">anmK</name>
    <name evidence="2" type="ORF">HZF06_02575</name>
</gene>
<dbReference type="UniPathway" id="UPA00544"/>
<reference evidence="2 3" key="1">
    <citation type="submission" date="2020-07" db="EMBL/GenBank/DDBJ databases">
        <title>Electron transfer.</title>
        <authorList>
            <person name="Huang L."/>
            <person name="Liu X."/>
            <person name="Zhou S."/>
        </authorList>
    </citation>
    <scope>NUCLEOTIDE SEQUENCE [LARGE SCALE GENOMIC DNA]</scope>
    <source>
        <strain evidence="2 3">Lx1</strain>
    </source>
</reference>
<evidence type="ECO:0000313" key="3">
    <source>
        <dbReference type="Proteomes" id="UP000512286"/>
    </source>
</evidence>
<dbReference type="RefSeq" id="WP_181602314.1">
    <property type="nucleotide sequence ID" value="NZ_CP059378.1"/>
</dbReference>
<dbReference type="EC" id="2.7.1.170" evidence="1"/>
<comment type="catalytic activity">
    <reaction evidence="1">
        <text>1,6-anhydro-N-acetyl-beta-muramate + ATP + H2O = N-acetyl-D-muramate 6-phosphate + ADP + H(+)</text>
        <dbReference type="Rhea" id="RHEA:24952"/>
        <dbReference type="ChEBI" id="CHEBI:15377"/>
        <dbReference type="ChEBI" id="CHEBI:15378"/>
        <dbReference type="ChEBI" id="CHEBI:30616"/>
        <dbReference type="ChEBI" id="CHEBI:58690"/>
        <dbReference type="ChEBI" id="CHEBI:58722"/>
        <dbReference type="ChEBI" id="CHEBI:456216"/>
        <dbReference type="EC" id="2.7.1.170"/>
    </reaction>
</comment>
<dbReference type="GO" id="GO:0009254">
    <property type="term" value="P:peptidoglycan turnover"/>
    <property type="evidence" value="ECO:0007669"/>
    <property type="project" value="UniProtKB-UniRule"/>
</dbReference>
<organism evidence="2 3">
    <name type="scientific">Clostridium intestinale</name>
    <dbReference type="NCBI Taxonomy" id="36845"/>
    <lineage>
        <taxon>Bacteria</taxon>
        <taxon>Bacillati</taxon>
        <taxon>Bacillota</taxon>
        <taxon>Clostridia</taxon>
        <taxon>Eubacteriales</taxon>
        <taxon>Clostridiaceae</taxon>
        <taxon>Clostridium</taxon>
    </lineage>
</organism>
<dbReference type="NCBIfam" id="NF007142">
    <property type="entry name" value="PRK09585.2-1"/>
    <property type="match status" value="1"/>
</dbReference>
<dbReference type="HAMAP" id="MF_01270">
    <property type="entry name" value="AnhMurNAc_kinase"/>
    <property type="match status" value="1"/>
</dbReference>
<dbReference type="NCBIfam" id="NF007148">
    <property type="entry name" value="PRK09585.3-2"/>
    <property type="match status" value="1"/>
</dbReference>
<protein>
    <recommendedName>
        <fullName evidence="1">Anhydro-N-acetylmuramic acid kinase</fullName>
        <ecNumber evidence="1">2.7.1.170</ecNumber>
    </recommendedName>
    <alternativeName>
        <fullName evidence="1">AnhMurNAc kinase</fullName>
    </alternativeName>
</protein>
<dbReference type="CDD" id="cd24050">
    <property type="entry name" value="ASKHA_NBD_ANMK"/>
    <property type="match status" value="1"/>
</dbReference>